<dbReference type="Proteomes" id="UP000699975">
    <property type="component" value="Unassembled WGS sequence"/>
</dbReference>
<protein>
    <submittedName>
        <fullName evidence="1">Phage tail protein</fullName>
    </submittedName>
</protein>
<dbReference type="InterPro" id="IPR010667">
    <property type="entry name" value="Phage_T4_Gp19"/>
</dbReference>
<dbReference type="PANTHER" id="PTHR38009">
    <property type="entry name" value="CONSERVED HYPOTHETICAL PHAGE TAIL PROTEIN"/>
    <property type="match status" value="1"/>
</dbReference>
<gene>
    <name evidence="1" type="ORF">KCG45_08670</name>
</gene>
<reference evidence="1 2" key="1">
    <citation type="submission" date="2021-04" db="EMBL/GenBank/DDBJ databases">
        <authorList>
            <person name="Pira H."/>
            <person name="Risdian C."/>
            <person name="Wink J."/>
        </authorList>
    </citation>
    <scope>NUCLEOTIDE SEQUENCE [LARGE SCALE GENOMIC DNA]</scope>
    <source>
        <strain evidence="1 2">WH131</strain>
    </source>
</reference>
<dbReference type="PANTHER" id="PTHR38009:SF1">
    <property type="entry name" value="CONSERVED HYPOTHETICAL PHAGE TAIL PROTEIN"/>
    <property type="match status" value="1"/>
</dbReference>
<dbReference type="NCBIfam" id="TIGR02241">
    <property type="entry name" value="conserved hypothetical phage tail region protein"/>
    <property type="match status" value="1"/>
</dbReference>
<keyword evidence="2" id="KW-1185">Reference proteome</keyword>
<sequence>MATGDRNDPFRGHNFRLEIDGITLAGFTEVSGLDIDGDAVDYREGNDPVNWTRKLPALRKQTNIMLKRGITSNTELWEWHRAIAEGDPDRRDGAVILMNEAREDVGRWNFRAAWPNKITGPQLNATGTEVAVESLELCHEGLEIDFGS</sequence>
<name>A0ABS6SMN7_9SPHN</name>
<dbReference type="RefSeq" id="WP_218316871.1">
    <property type="nucleotide sequence ID" value="NZ_JAGSPB010000002.1"/>
</dbReference>
<accession>A0ABS6SMN7</accession>
<evidence type="ECO:0000313" key="2">
    <source>
        <dbReference type="Proteomes" id="UP000699975"/>
    </source>
</evidence>
<dbReference type="InterPro" id="IPR011747">
    <property type="entry name" value="CHP02241"/>
</dbReference>
<comment type="caution">
    <text evidence="1">The sequence shown here is derived from an EMBL/GenBank/DDBJ whole genome shotgun (WGS) entry which is preliminary data.</text>
</comment>
<dbReference type="EMBL" id="JAGSPB010000002">
    <property type="protein sequence ID" value="MBV7266249.1"/>
    <property type="molecule type" value="Genomic_DNA"/>
</dbReference>
<organism evidence="1 2">
    <name type="scientific">Erythrobacter ani</name>
    <dbReference type="NCBI Taxonomy" id="2827235"/>
    <lineage>
        <taxon>Bacteria</taxon>
        <taxon>Pseudomonadati</taxon>
        <taxon>Pseudomonadota</taxon>
        <taxon>Alphaproteobacteria</taxon>
        <taxon>Sphingomonadales</taxon>
        <taxon>Erythrobacteraceae</taxon>
        <taxon>Erythrobacter/Porphyrobacter group</taxon>
        <taxon>Erythrobacter</taxon>
    </lineage>
</organism>
<dbReference type="Pfam" id="PF06841">
    <property type="entry name" value="Phage_T4_gp19"/>
    <property type="match status" value="1"/>
</dbReference>
<proteinExistence type="predicted"/>
<evidence type="ECO:0000313" key="1">
    <source>
        <dbReference type="EMBL" id="MBV7266249.1"/>
    </source>
</evidence>